<dbReference type="Pfam" id="PF01381">
    <property type="entry name" value="HTH_3"/>
    <property type="match status" value="1"/>
</dbReference>
<dbReference type="RefSeq" id="WP_265767652.1">
    <property type="nucleotide sequence ID" value="NZ_JAGGJA010000017.1"/>
</dbReference>
<evidence type="ECO:0000259" key="2">
    <source>
        <dbReference type="PROSITE" id="PS50943"/>
    </source>
</evidence>
<protein>
    <submittedName>
        <fullName evidence="3">Helix-turn-helix transcriptional regulator</fullName>
    </submittedName>
</protein>
<comment type="caution">
    <text evidence="3">The sequence shown here is derived from an EMBL/GenBank/DDBJ whole genome shotgun (WGS) entry which is preliminary data.</text>
</comment>
<dbReference type="SMART" id="SM00530">
    <property type="entry name" value="HTH_XRE"/>
    <property type="match status" value="1"/>
</dbReference>
<dbReference type="PANTHER" id="PTHR46558:SF14">
    <property type="entry name" value="HTH-TYPE TRANSCRIPTIONAL REGULATOR ANSR"/>
    <property type="match status" value="1"/>
</dbReference>
<feature type="domain" description="HTH cro/C1-type" evidence="2">
    <location>
        <begin position="12"/>
        <end position="66"/>
    </location>
</feature>
<keyword evidence="4" id="KW-1185">Reference proteome</keyword>
<evidence type="ECO:0000313" key="3">
    <source>
        <dbReference type="EMBL" id="MCW9708843.1"/>
    </source>
</evidence>
<organism evidence="3 4">
    <name type="scientific">Fodinibius salsisoli</name>
    <dbReference type="NCBI Taxonomy" id="2820877"/>
    <lineage>
        <taxon>Bacteria</taxon>
        <taxon>Pseudomonadati</taxon>
        <taxon>Balneolota</taxon>
        <taxon>Balneolia</taxon>
        <taxon>Balneolales</taxon>
        <taxon>Balneolaceae</taxon>
        <taxon>Fodinibius</taxon>
    </lineage>
</organism>
<evidence type="ECO:0000256" key="1">
    <source>
        <dbReference type="ARBA" id="ARBA00023125"/>
    </source>
</evidence>
<dbReference type="SUPFAM" id="SSF47413">
    <property type="entry name" value="lambda repressor-like DNA-binding domains"/>
    <property type="match status" value="1"/>
</dbReference>
<sequence>MTDLKKCIANRLKEARASAGLSQNQVANFLGLKRPSISEIEAGRRKVSAEELVKFSDIYNVRLNWLACKESELNNDIKEKLKLAAREASKIKSDDLDKIIKILTAFKSE</sequence>
<dbReference type="Proteomes" id="UP001207918">
    <property type="component" value="Unassembled WGS sequence"/>
</dbReference>
<dbReference type="PROSITE" id="PS50943">
    <property type="entry name" value="HTH_CROC1"/>
    <property type="match status" value="1"/>
</dbReference>
<keyword evidence="1" id="KW-0238">DNA-binding</keyword>
<dbReference type="InterPro" id="IPR010982">
    <property type="entry name" value="Lambda_DNA-bd_dom_sf"/>
</dbReference>
<name>A0ABT3PSK9_9BACT</name>
<accession>A0ABT3PSK9</accession>
<dbReference type="Gene3D" id="1.10.260.40">
    <property type="entry name" value="lambda repressor-like DNA-binding domains"/>
    <property type="match status" value="1"/>
</dbReference>
<dbReference type="EMBL" id="JAGGJA010000017">
    <property type="protein sequence ID" value="MCW9708843.1"/>
    <property type="molecule type" value="Genomic_DNA"/>
</dbReference>
<dbReference type="PANTHER" id="PTHR46558">
    <property type="entry name" value="TRACRIPTIONAL REGULATORY PROTEIN-RELATED-RELATED"/>
    <property type="match status" value="1"/>
</dbReference>
<reference evidence="3 4" key="1">
    <citation type="submission" date="2021-03" db="EMBL/GenBank/DDBJ databases">
        <title>Aliifodinibius sp. nov., a new bacterium isolated from saline soil.</title>
        <authorList>
            <person name="Galisteo C."/>
            <person name="De La Haba R."/>
            <person name="Sanchez-Porro C."/>
            <person name="Ventosa A."/>
        </authorList>
    </citation>
    <scope>NUCLEOTIDE SEQUENCE [LARGE SCALE GENOMIC DNA]</scope>
    <source>
        <strain evidence="3 4">1BSP15-2V2</strain>
    </source>
</reference>
<dbReference type="InterPro" id="IPR001387">
    <property type="entry name" value="Cro/C1-type_HTH"/>
</dbReference>
<dbReference type="CDD" id="cd00093">
    <property type="entry name" value="HTH_XRE"/>
    <property type="match status" value="1"/>
</dbReference>
<evidence type="ECO:0000313" key="4">
    <source>
        <dbReference type="Proteomes" id="UP001207918"/>
    </source>
</evidence>
<proteinExistence type="predicted"/>
<gene>
    <name evidence="3" type="ORF">J6I44_18430</name>
</gene>